<evidence type="ECO:0000313" key="1">
    <source>
        <dbReference type="EMBL" id="CAH2715290.1"/>
    </source>
</evidence>
<evidence type="ECO:0000313" key="2">
    <source>
        <dbReference type="Proteomes" id="UP000838308"/>
    </source>
</evidence>
<evidence type="ECO:0008006" key="3">
    <source>
        <dbReference type="Google" id="ProtNLM"/>
    </source>
</evidence>
<dbReference type="EMBL" id="CALBWS010000015">
    <property type="protein sequence ID" value="CAH2715290.1"/>
    <property type="molecule type" value="Genomic_DNA"/>
</dbReference>
<dbReference type="Proteomes" id="UP000838308">
    <property type="component" value="Unassembled WGS sequence"/>
</dbReference>
<sequence>MKKGKELFYSILIHRKDKKNLRELIGFLQRYTQYPHNVEHTRFHMKFRVFFVETTNFLEGFYYY</sequence>
<gene>
    <name evidence="1" type="ORF">BACCIP111895_02474</name>
</gene>
<accession>A0ABM9ERL2</accession>
<reference evidence="1" key="1">
    <citation type="submission" date="2022-04" db="EMBL/GenBank/DDBJ databases">
        <authorList>
            <person name="Criscuolo A."/>
        </authorList>
    </citation>
    <scope>NUCLEOTIDE SEQUENCE</scope>
    <source>
        <strain evidence="1">CIP111895</strain>
    </source>
</reference>
<name>A0ABM9ERL2_9BACI</name>
<comment type="caution">
    <text evidence="1">The sequence shown here is derived from an EMBL/GenBank/DDBJ whole genome shotgun (WGS) entry which is preliminary data.</text>
</comment>
<organism evidence="1 2">
    <name type="scientific">Neobacillus rhizosphaerae</name>
    <dbReference type="NCBI Taxonomy" id="2880965"/>
    <lineage>
        <taxon>Bacteria</taxon>
        <taxon>Bacillati</taxon>
        <taxon>Bacillota</taxon>
        <taxon>Bacilli</taxon>
        <taxon>Bacillales</taxon>
        <taxon>Bacillaceae</taxon>
        <taxon>Neobacillus</taxon>
    </lineage>
</organism>
<proteinExistence type="predicted"/>
<keyword evidence="2" id="KW-1185">Reference proteome</keyword>
<protein>
    <recommendedName>
        <fullName evidence="3">Homing endonuclease LAGLIDADG domain-containing protein</fullName>
    </recommendedName>
</protein>